<evidence type="ECO:0000259" key="8">
    <source>
        <dbReference type="PROSITE" id="PS51194"/>
    </source>
</evidence>
<dbReference type="InterPro" id="IPR011545">
    <property type="entry name" value="DEAD/DEAH_box_helicase_dom"/>
</dbReference>
<dbReference type="AlphaFoldDB" id="A0A1Y5I1B6"/>
<dbReference type="PANTHER" id="PTHR47959">
    <property type="entry name" value="ATP-DEPENDENT RNA HELICASE RHLE-RELATED"/>
    <property type="match status" value="1"/>
</dbReference>
<dbReference type="Gene3D" id="3.40.50.300">
    <property type="entry name" value="P-loop containing nucleotide triphosphate hydrolases"/>
    <property type="match status" value="2"/>
</dbReference>
<dbReference type="InterPro" id="IPR001650">
    <property type="entry name" value="Helicase_C-like"/>
</dbReference>
<dbReference type="Pfam" id="PF00271">
    <property type="entry name" value="Helicase_C"/>
    <property type="match status" value="1"/>
</dbReference>
<name>A0A1Y5I1B6_OSTTA</name>
<dbReference type="PANTHER" id="PTHR47959:SF24">
    <property type="entry name" value="ATP-DEPENDENT RNA HELICASE"/>
    <property type="match status" value="1"/>
</dbReference>
<evidence type="ECO:0000256" key="3">
    <source>
        <dbReference type="ARBA" id="ARBA00022806"/>
    </source>
</evidence>
<evidence type="ECO:0000256" key="2">
    <source>
        <dbReference type="ARBA" id="ARBA00022801"/>
    </source>
</evidence>
<feature type="domain" description="DEAD-box RNA helicase Q" evidence="9">
    <location>
        <begin position="9"/>
        <end position="37"/>
    </location>
</feature>
<evidence type="ECO:0000259" key="7">
    <source>
        <dbReference type="PROSITE" id="PS51192"/>
    </source>
</evidence>
<organism evidence="10">
    <name type="scientific">Ostreococcus tauri</name>
    <name type="common">Marine green alga</name>
    <dbReference type="NCBI Taxonomy" id="70448"/>
    <lineage>
        <taxon>Eukaryota</taxon>
        <taxon>Viridiplantae</taxon>
        <taxon>Chlorophyta</taxon>
        <taxon>Mamiellophyceae</taxon>
        <taxon>Mamiellales</taxon>
        <taxon>Bathycoccaceae</taxon>
        <taxon>Ostreococcus</taxon>
    </lineage>
</organism>
<feature type="domain" description="Helicase ATP-binding" evidence="7">
    <location>
        <begin position="40"/>
        <end position="214"/>
    </location>
</feature>
<dbReference type="GO" id="GO:0003676">
    <property type="term" value="F:nucleic acid binding"/>
    <property type="evidence" value="ECO:0007669"/>
    <property type="project" value="InterPro"/>
</dbReference>
<dbReference type="PROSITE" id="PS51194">
    <property type="entry name" value="HELICASE_CTER"/>
    <property type="match status" value="1"/>
</dbReference>
<feature type="domain" description="Helicase C-terminal" evidence="8">
    <location>
        <begin position="244"/>
        <end position="387"/>
    </location>
</feature>
<dbReference type="GO" id="GO:0016787">
    <property type="term" value="F:hydrolase activity"/>
    <property type="evidence" value="ECO:0007669"/>
    <property type="project" value="UniProtKB-KW"/>
</dbReference>
<evidence type="ECO:0000313" key="10">
    <source>
        <dbReference type="EMBL" id="OUS41883.1"/>
    </source>
</evidence>
<dbReference type="InterPro" id="IPR014001">
    <property type="entry name" value="Helicase_ATP-bd"/>
</dbReference>
<dbReference type="GO" id="GO:0005829">
    <property type="term" value="C:cytosol"/>
    <property type="evidence" value="ECO:0007669"/>
    <property type="project" value="TreeGrafter"/>
</dbReference>
<evidence type="ECO:0000256" key="1">
    <source>
        <dbReference type="ARBA" id="ARBA00022741"/>
    </source>
</evidence>
<keyword evidence="2 6" id="KW-0378">Hydrolase</keyword>
<dbReference type="SMART" id="SM00487">
    <property type="entry name" value="DEXDc"/>
    <property type="match status" value="1"/>
</dbReference>
<evidence type="ECO:0000256" key="6">
    <source>
        <dbReference type="RuleBase" id="RU000492"/>
    </source>
</evidence>
<gene>
    <name evidence="10" type="ORF">BE221DRAFT_63642</name>
</gene>
<protein>
    <submittedName>
        <fullName evidence="10">Ddx49 Ddx49-related DEAD box helicase superfamily II protein</fullName>
    </submittedName>
</protein>
<proteinExistence type="inferred from homology"/>
<dbReference type="InterPro" id="IPR050079">
    <property type="entry name" value="DEAD_box_RNA_helicase"/>
</dbReference>
<dbReference type="Proteomes" id="UP000195557">
    <property type="component" value="Unassembled WGS sequence"/>
</dbReference>
<feature type="short sequence motif" description="Q motif" evidence="5">
    <location>
        <begin position="9"/>
        <end position="37"/>
    </location>
</feature>
<dbReference type="EMBL" id="KZ155839">
    <property type="protein sequence ID" value="OUS41883.1"/>
    <property type="molecule type" value="Genomic_DNA"/>
</dbReference>
<keyword evidence="1 6" id="KW-0547">Nucleotide-binding</keyword>
<dbReference type="GO" id="GO:0005524">
    <property type="term" value="F:ATP binding"/>
    <property type="evidence" value="ECO:0007669"/>
    <property type="project" value="UniProtKB-KW"/>
</dbReference>
<comment type="similarity">
    <text evidence="6">Belongs to the DEAD box helicase family.</text>
</comment>
<dbReference type="SUPFAM" id="SSF52540">
    <property type="entry name" value="P-loop containing nucleoside triphosphate hydrolases"/>
    <property type="match status" value="1"/>
</dbReference>
<sequence>MSTSRQDGLTFGDLGVSSWLERNLRTSGITKPTEVQEKCIPAALTGRDVLAAAQTGSGKTAAFALPVIQRLQIDPYGVFAVCLTPTRELALQITEQFTLFCTGTPFQCKPIIGGEDMKAQARVLHSKPHIVCATPGRLMEHFVFDETLSANCFGRMSILVLDEADRLLDSGFTTEVRIILSNLPVTRQTLLFSATMTSSISAIKEMNLNNVLHIELQNCKPVDACKQLYCFVPANMKDVYFFHVLTRYLECSTASIIVFTNSIQSCELLHKYCLHLGIQNVALNSSKKQKEREESLQRFRSQRVQVLFATDVASRGIDIAQVDVVINFDTPASVPDYIHRIGRTARAKRTGEAVTLVTQHDVKRFLAIEKAISQQMDQFEVYEHEISPALARVLAAKRTARLQMADTSKSRIENHKRLRT</sequence>
<dbReference type="SMART" id="SM00490">
    <property type="entry name" value="HELICc"/>
    <property type="match status" value="1"/>
</dbReference>
<dbReference type="InterPro" id="IPR027417">
    <property type="entry name" value="P-loop_NTPase"/>
</dbReference>
<dbReference type="GO" id="GO:0003724">
    <property type="term" value="F:RNA helicase activity"/>
    <property type="evidence" value="ECO:0007669"/>
    <property type="project" value="InterPro"/>
</dbReference>
<evidence type="ECO:0000256" key="4">
    <source>
        <dbReference type="ARBA" id="ARBA00022840"/>
    </source>
</evidence>
<dbReference type="PROSITE" id="PS00039">
    <property type="entry name" value="DEAD_ATP_HELICASE"/>
    <property type="match status" value="1"/>
</dbReference>
<dbReference type="PROSITE" id="PS51195">
    <property type="entry name" value="Q_MOTIF"/>
    <property type="match status" value="1"/>
</dbReference>
<reference evidence="10" key="1">
    <citation type="submission" date="2017-04" db="EMBL/GenBank/DDBJ databases">
        <title>Population genomics of picophytoplankton unveils novel chromosome hypervariability.</title>
        <authorList>
            <consortium name="DOE Joint Genome Institute"/>
            <person name="Blanc-Mathieu R."/>
            <person name="Krasovec M."/>
            <person name="Hebrard M."/>
            <person name="Yau S."/>
            <person name="Desgranges E."/>
            <person name="Martin J."/>
            <person name="Schackwitz W."/>
            <person name="Kuo A."/>
            <person name="Salin G."/>
            <person name="Donnadieu C."/>
            <person name="Desdevises Y."/>
            <person name="Sanchez-Ferandin S."/>
            <person name="Moreau H."/>
            <person name="Rivals E."/>
            <person name="Grigoriev I.V."/>
            <person name="Grimsley N."/>
            <person name="Eyre-Walker A."/>
            <person name="Piganeau G."/>
        </authorList>
    </citation>
    <scope>NUCLEOTIDE SEQUENCE [LARGE SCALE GENOMIC DNA]</scope>
    <source>
        <strain evidence="10">RCC 1115</strain>
    </source>
</reference>
<accession>A0A1Y5I1B6</accession>
<evidence type="ECO:0000259" key="9">
    <source>
        <dbReference type="PROSITE" id="PS51195"/>
    </source>
</evidence>
<dbReference type="InterPro" id="IPR014014">
    <property type="entry name" value="RNA_helicase_DEAD_Q_motif"/>
</dbReference>
<dbReference type="Pfam" id="PF00270">
    <property type="entry name" value="DEAD"/>
    <property type="match status" value="1"/>
</dbReference>
<keyword evidence="4 6" id="KW-0067">ATP-binding</keyword>
<dbReference type="CDD" id="cd18787">
    <property type="entry name" value="SF2_C_DEAD"/>
    <property type="match status" value="1"/>
</dbReference>
<keyword evidence="3 6" id="KW-0347">Helicase</keyword>
<dbReference type="PROSITE" id="PS51192">
    <property type="entry name" value="HELICASE_ATP_BIND_1"/>
    <property type="match status" value="1"/>
</dbReference>
<dbReference type="InterPro" id="IPR000629">
    <property type="entry name" value="RNA-helicase_DEAD-box_CS"/>
</dbReference>
<evidence type="ECO:0000256" key="5">
    <source>
        <dbReference type="PROSITE-ProRule" id="PRU00552"/>
    </source>
</evidence>